<evidence type="ECO:0000256" key="9">
    <source>
        <dbReference type="ARBA" id="ARBA00023134"/>
    </source>
</evidence>
<sequence>MLKDNFGRAHDYLRISLTDVCNFRCQYCIPDENTSFMPSSKLMTVNEIDAIAREFVKLGVKKIRLTGGEPLVRKDVAEILLALSKYPIELTLTTNGQRTNEFIDVFKKAGIKSINVSLDTLDKNQFFSITKRNVFDKVWNNIQQLIDEGFHVKVNTVVMRDFNDTEIIDFIEWTKKQPVHVRFIEFMPFDKNQWNTQKVFSYQEIIDVAATKYSFLRMKDGVNETAKKFKPFGHEGTFAVISTMSAPFCSNCNRMRLTADGKMKNCLFSKGEADILTAFRNSEDIVPIIKQCVASKAEALGGQFQGDYKNIDATKIDNRSMINIGG</sequence>
<dbReference type="PROSITE" id="PS01305">
    <property type="entry name" value="MOAA_NIFB_PQQE"/>
    <property type="match status" value="1"/>
</dbReference>
<dbReference type="GO" id="GO:0005525">
    <property type="term" value="F:GTP binding"/>
    <property type="evidence" value="ECO:0007669"/>
    <property type="project" value="UniProtKB-KW"/>
</dbReference>
<keyword evidence="6" id="KW-0547">Nucleotide-binding</keyword>
<dbReference type="PROSITE" id="PS51918">
    <property type="entry name" value="RADICAL_SAM"/>
    <property type="match status" value="1"/>
</dbReference>
<evidence type="ECO:0000313" key="14">
    <source>
        <dbReference type="EMBL" id="POY36848.1"/>
    </source>
</evidence>
<dbReference type="SUPFAM" id="SSF102114">
    <property type="entry name" value="Radical SAM enzymes"/>
    <property type="match status" value="1"/>
</dbReference>
<dbReference type="PANTHER" id="PTHR22960">
    <property type="entry name" value="MOLYBDOPTERIN COFACTOR SYNTHESIS PROTEIN A"/>
    <property type="match status" value="1"/>
</dbReference>
<organism evidence="14 15">
    <name type="scientific">Flavobacterium alvei</name>
    <dbReference type="NCBI Taxonomy" id="2080416"/>
    <lineage>
        <taxon>Bacteria</taxon>
        <taxon>Pseudomonadati</taxon>
        <taxon>Bacteroidota</taxon>
        <taxon>Flavobacteriia</taxon>
        <taxon>Flavobacteriales</taxon>
        <taxon>Flavobacteriaceae</taxon>
        <taxon>Flavobacterium</taxon>
    </lineage>
</organism>
<dbReference type="SFLD" id="SFLDS00029">
    <property type="entry name" value="Radical_SAM"/>
    <property type="match status" value="1"/>
</dbReference>
<dbReference type="Pfam" id="PF06463">
    <property type="entry name" value="Mob_synth_C"/>
    <property type="match status" value="1"/>
</dbReference>
<dbReference type="OrthoDB" id="9763993at2"/>
<evidence type="ECO:0000259" key="13">
    <source>
        <dbReference type="PROSITE" id="PS51918"/>
    </source>
</evidence>
<dbReference type="InterPro" id="IPR007197">
    <property type="entry name" value="rSAM"/>
</dbReference>
<dbReference type="GO" id="GO:0061798">
    <property type="term" value="F:GTP 3',8'-cyclase activity"/>
    <property type="evidence" value="ECO:0007669"/>
    <property type="project" value="UniProtKB-EC"/>
</dbReference>
<reference evidence="14 15" key="1">
    <citation type="submission" date="2018-01" db="EMBL/GenBank/DDBJ databases">
        <authorList>
            <person name="Gaut B.S."/>
            <person name="Morton B.R."/>
            <person name="Clegg M.T."/>
            <person name="Duvall M.R."/>
        </authorList>
    </citation>
    <scope>NUCLEOTIDE SEQUENCE [LARGE SCALE GENOMIC DNA]</scope>
    <source>
        <strain evidence="14 15">HR-AY</strain>
    </source>
</reference>
<dbReference type="InterPro" id="IPR013483">
    <property type="entry name" value="MoaA"/>
</dbReference>
<comment type="catalytic activity">
    <reaction evidence="12">
        <text>GTP + AH2 + S-adenosyl-L-methionine = (8S)-3',8-cyclo-7,8-dihydroguanosine 5'-triphosphate + 5'-deoxyadenosine + L-methionine + A + H(+)</text>
        <dbReference type="Rhea" id="RHEA:49576"/>
        <dbReference type="ChEBI" id="CHEBI:13193"/>
        <dbReference type="ChEBI" id="CHEBI:15378"/>
        <dbReference type="ChEBI" id="CHEBI:17319"/>
        <dbReference type="ChEBI" id="CHEBI:17499"/>
        <dbReference type="ChEBI" id="CHEBI:37565"/>
        <dbReference type="ChEBI" id="CHEBI:57844"/>
        <dbReference type="ChEBI" id="CHEBI:59789"/>
        <dbReference type="ChEBI" id="CHEBI:131766"/>
        <dbReference type="EC" id="4.1.99.22"/>
    </reaction>
</comment>
<evidence type="ECO:0000256" key="8">
    <source>
        <dbReference type="ARBA" id="ARBA00023014"/>
    </source>
</evidence>
<dbReference type="SMART" id="SM00729">
    <property type="entry name" value="Elp3"/>
    <property type="match status" value="1"/>
</dbReference>
<protein>
    <recommendedName>
        <fullName evidence="2">GTP 3',8-cyclase</fullName>
        <ecNumber evidence="2">4.1.99.22</ecNumber>
    </recommendedName>
</protein>
<keyword evidence="5" id="KW-0479">Metal-binding</keyword>
<dbReference type="PANTHER" id="PTHR22960:SF0">
    <property type="entry name" value="MOLYBDENUM COFACTOR BIOSYNTHESIS PROTEIN 1"/>
    <property type="match status" value="1"/>
</dbReference>
<dbReference type="Gene3D" id="3.20.20.70">
    <property type="entry name" value="Aldolase class I"/>
    <property type="match status" value="1"/>
</dbReference>
<evidence type="ECO:0000256" key="11">
    <source>
        <dbReference type="ARBA" id="ARBA00023239"/>
    </source>
</evidence>
<evidence type="ECO:0000256" key="5">
    <source>
        <dbReference type="ARBA" id="ARBA00022723"/>
    </source>
</evidence>
<keyword evidence="4" id="KW-0949">S-adenosyl-L-methionine</keyword>
<dbReference type="InterPro" id="IPR000385">
    <property type="entry name" value="MoaA_NifB_PqqE_Fe-S-bd_CS"/>
</dbReference>
<evidence type="ECO:0000256" key="12">
    <source>
        <dbReference type="ARBA" id="ARBA00048697"/>
    </source>
</evidence>
<comment type="cofactor">
    <cofactor evidence="1">
        <name>[4Fe-4S] cluster</name>
        <dbReference type="ChEBI" id="CHEBI:49883"/>
    </cofactor>
</comment>
<keyword evidence="8" id="KW-0411">Iron-sulfur</keyword>
<dbReference type="NCBIfam" id="TIGR02666">
    <property type="entry name" value="moaA"/>
    <property type="match status" value="1"/>
</dbReference>
<dbReference type="Proteomes" id="UP000237310">
    <property type="component" value="Unassembled WGS sequence"/>
</dbReference>
<dbReference type="Pfam" id="PF04055">
    <property type="entry name" value="Radical_SAM"/>
    <property type="match status" value="1"/>
</dbReference>
<keyword evidence="11" id="KW-0456">Lyase</keyword>
<keyword evidence="10" id="KW-0501">Molybdenum cofactor biosynthesis</keyword>
<evidence type="ECO:0000256" key="7">
    <source>
        <dbReference type="ARBA" id="ARBA00023004"/>
    </source>
</evidence>
<dbReference type="GO" id="GO:0051539">
    <property type="term" value="F:4 iron, 4 sulfur cluster binding"/>
    <property type="evidence" value="ECO:0007669"/>
    <property type="project" value="UniProtKB-KW"/>
</dbReference>
<dbReference type="InterPro" id="IPR058240">
    <property type="entry name" value="rSAM_sf"/>
</dbReference>
<dbReference type="CDD" id="cd21117">
    <property type="entry name" value="Twitch_MoaA"/>
    <property type="match status" value="1"/>
</dbReference>
<comment type="caution">
    <text evidence="14">The sequence shown here is derived from an EMBL/GenBank/DDBJ whole genome shotgun (WGS) entry which is preliminary data.</text>
</comment>
<dbReference type="RefSeq" id="WP_103806995.1">
    <property type="nucleotide sequence ID" value="NZ_PQVG01000010.1"/>
</dbReference>
<keyword evidence="15" id="KW-1185">Reference proteome</keyword>
<dbReference type="InterPro" id="IPR006638">
    <property type="entry name" value="Elp3/MiaA/NifB-like_rSAM"/>
</dbReference>
<dbReference type="GO" id="GO:0046872">
    <property type="term" value="F:metal ion binding"/>
    <property type="evidence" value="ECO:0007669"/>
    <property type="project" value="UniProtKB-KW"/>
</dbReference>
<dbReference type="UniPathway" id="UPA00344"/>
<dbReference type="EMBL" id="PQVG01000010">
    <property type="protein sequence ID" value="POY36848.1"/>
    <property type="molecule type" value="Genomic_DNA"/>
</dbReference>
<feature type="domain" description="Radical SAM core" evidence="13">
    <location>
        <begin position="5"/>
        <end position="228"/>
    </location>
</feature>
<dbReference type="InterPro" id="IPR013785">
    <property type="entry name" value="Aldolase_TIM"/>
</dbReference>
<keyword evidence="3" id="KW-0004">4Fe-4S</keyword>
<proteinExistence type="predicted"/>
<dbReference type="GO" id="GO:0006777">
    <property type="term" value="P:Mo-molybdopterin cofactor biosynthetic process"/>
    <property type="evidence" value="ECO:0007669"/>
    <property type="project" value="UniProtKB-KW"/>
</dbReference>
<evidence type="ECO:0000256" key="3">
    <source>
        <dbReference type="ARBA" id="ARBA00022485"/>
    </source>
</evidence>
<dbReference type="SFLD" id="SFLDG01386">
    <property type="entry name" value="main_SPASM_domain-containing"/>
    <property type="match status" value="1"/>
</dbReference>
<dbReference type="SFLD" id="SFLDG01067">
    <property type="entry name" value="SPASM/twitch_domain_containing"/>
    <property type="match status" value="1"/>
</dbReference>
<dbReference type="InterPro" id="IPR010505">
    <property type="entry name" value="MoaA_twitch"/>
</dbReference>
<name>A0A2S5A2M8_9FLAO</name>
<gene>
    <name evidence="14" type="primary">moaA</name>
    <name evidence="14" type="ORF">C3L50_14955</name>
</gene>
<dbReference type="AlphaFoldDB" id="A0A2S5A2M8"/>
<dbReference type="EC" id="4.1.99.22" evidence="2"/>
<evidence type="ECO:0000256" key="10">
    <source>
        <dbReference type="ARBA" id="ARBA00023150"/>
    </source>
</evidence>
<dbReference type="CDD" id="cd01335">
    <property type="entry name" value="Radical_SAM"/>
    <property type="match status" value="1"/>
</dbReference>
<evidence type="ECO:0000256" key="4">
    <source>
        <dbReference type="ARBA" id="ARBA00022691"/>
    </source>
</evidence>
<evidence type="ECO:0000256" key="1">
    <source>
        <dbReference type="ARBA" id="ARBA00001966"/>
    </source>
</evidence>
<keyword evidence="9" id="KW-0342">GTP-binding</keyword>
<accession>A0A2S5A2M8</accession>
<dbReference type="InterPro" id="IPR050105">
    <property type="entry name" value="MoCo_biosynth_MoaA/MoaC"/>
</dbReference>
<keyword evidence="7" id="KW-0408">Iron</keyword>
<evidence type="ECO:0000256" key="6">
    <source>
        <dbReference type="ARBA" id="ARBA00022741"/>
    </source>
</evidence>
<dbReference type="InterPro" id="IPR040064">
    <property type="entry name" value="MoaA-like"/>
</dbReference>
<evidence type="ECO:0000313" key="15">
    <source>
        <dbReference type="Proteomes" id="UP000237310"/>
    </source>
</evidence>
<dbReference type="GO" id="GO:0061799">
    <property type="term" value="F:cyclic pyranopterin monophosphate synthase activity"/>
    <property type="evidence" value="ECO:0007669"/>
    <property type="project" value="TreeGrafter"/>
</dbReference>
<dbReference type="SFLD" id="SFLDG01383">
    <property type="entry name" value="cyclic_pyranopterin_phosphate"/>
    <property type="match status" value="1"/>
</dbReference>
<evidence type="ECO:0000256" key="2">
    <source>
        <dbReference type="ARBA" id="ARBA00012167"/>
    </source>
</evidence>